<gene>
    <name evidence="7" type="ORF">SAMN05444164_7178</name>
</gene>
<accession>A0A1H5GP95</accession>
<keyword evidence="4" id="KW-0238">DNA-binding</keyword>
<protein>
    <submittedName>
        <fullName evidence="7">Transcriptional regulator, LysR family</fullName>
    </submittedName>
</protein>
<dbReference type="SUPFAM" id="SSF46785">
    <property type="entry name" value="Winged helix' DNA-binding domain"/>
    <property type="match status" value="1"/>
</dbReference>
<dbReference type="Proteomes" id="UP000198992">
    <property type="component" value="Unassembled WGS sequence"/>
</dbReference>
<organism evidence="7 8">
    <name type="scientific">Bradyrhizobium erythrophlei</name>
    <dbReference type="NCBI Taxonomy" id="1437360"/>
    <lineage>
        <taxon>Bacteria</taxon>
        <taxon>Pseudomonadati</taxon>
        <taxon>Pseudomonadota</taxon>
        <taxon>Alphaproteobacteria</taxon>
        <taxon>Hyphomicrobiales</taxon>
        <taxon>Nitrobacteraceae</taxon>
        <taxon>Bradyrhizobium</taxon>
    </lineage>
</organism>
<evidence type="ECO:0000256" key="4">
    <source>
        <dbReference type="ARBA" id="ARBA00023125"/>
    </source>
</evidence>
<dbReference type="Gene3D" id="3.40.190.290">
    <property type="match status" value="1"/>
</dbReference>
<dbReference type="InterPro" id="IPR036390">
    <property type="entry name" value="WH_DNA-bd_sf"/>
</dbReference>
<dbReference type="GO" id="GO:0003700">
    <property type="term" value="F:DNA-binding transcription factor activity"/>
    <property type="evidence" value="ECO:0007669"/>
    <property type="project" value="InterPro"/>
</dbReference>
<dbReference type="AlphaFoldDB" id="A0A1H5GP95"/>
<evidence type="ECO:0000259" key="6">
    <source>
        <dbReference type="PROSITE" id="PS50931"/>
    </source>
</evidence>
<dbReference type="InterPro" id="IPR036388">
    <property type="entry name" value="WH-like_DNA-bd_sf"/>
</dbReference>
<reference evidence="7 8" key="1">
    <citation type="submission" date="2016-10" db="EMBL/GenBank/DDBJ databases">
        <authorList>
            <person name="de Groot N.N."/>
        </authorList>
    </citation>
    <scope>NUCLEOTIDE SEQUENCE [LARGE SCALE GENOMIC DNA]</scope>
    <source>
        <strain evidence="7 8">MT12</strain>
    </source>
</reference>
<dbReference type="InterPro" id="IPR058163">
    <property type="entry name" value="LysR-type_TF_proteobact-type"/>
</dbReference>
<dbReference type="PANTHER" id="PTHR30537">
    <property type="entry name" value="HTH-TYPE TRANSCRIPTIONAL REGULATOR"/>
    <property type="match status" value="1"/>
</dbReference>
<keyword evidence="3" id="KW-0805">Transcription regulation</keyword>
<dbReference type="InterPro" id="IPR000847">
    <property type="entry name" value="LysR_HTH_N"/>
</dbReference>
<dbReference type="GO" id="GO:0043565">
    <property type="term" value="F:sequence-specific DNA binding"/>
    <property type="evidence" value="ECO:0007669"/>
    <property type="project" value="TreeGrafter"/>
</dbReference>
<dbReference type="GO" id="GO:0006351">
    <property type="term" value="P:DNA-templated transcription"/>
    <property type="evidence" value="ECO:0007669"/>
    <property type="project" value="TreeGrafter"/>
</dbReference>
<evidence type="ECO:0000256" key="1">
    <source>
        <dbReference type="ARBA" id="ARBA00003502"/>
    </source>
</evidence>
<dbReference type="PRINTS" id="PR00039">
    <property type="entry name" value="HTHLYSR"/>
</dbReference>
<dbReference type="OrthoDB" id="9813056at2"/>
<dbReference type="RefSeq" id="WP_092124426.1">
    <property type="nucleotide sequence ID" value="NZ_FNTH01000001.1"/>
</dbReference>
<evidence type="ECO:0000256" key="3">
    <source>
        <dbReference type="ARBA" id="ARBA00023015"/>
    </source>
</evidence>
<evidence type="ECO:0000256" key="5">
    <source>
        <dbReference type="ARBA" id="ARBA00023163"/>
    </source>
</evidence>
<comment type="function">
    <text evidence="1">NodD regulates the expression of the nodABCFE genes which encode other nodulation proteins. NodD is also a negative regulator of its own expression. Binds flavonoids as inducers.</text>
</comment>
<dbReference type="FunFam" id="1.10.10.10:FF:000001">
    <property type="entry name" value="LysR family transcriptional regulator"/>
    <property type="match status" value="1"/>
</dbReference>
<comment type="similarity">
    <text evidence="2">Belongs to the LysR transcriptional regulatory family.</text>
</comment>
<keyword evidence="5" id="KW-0804">Transcription</keyword>
<dbReference type="EMBL" id="FNTH01000001">
    <property type="protein sequence ID" value="SEE17602.1"/>
    <property type="molecule type" value="Genomic_DNA"/>
</dbReference>
<evidence type="ECO:0000256" key="2">
    <source>
        <dbReference type="ARBA" id="ARBA00009437"/>
    </source>
</evidence>
<dbReference type="CDD" id="cd08474">
    <property type="entry name" value="PBP2_CrgA_like_5"/>
    <property type="match status" value="1"/>
</dbReference>
<dbReference type="Pfam" id="PF00126">
    <property type="entry name" value="HTH_1"/>
    <property type="match status" value="1"/>
</dbReference>
<dbReference type="PROSITE" id="PS50931">
    <property type="entry name" value="HTH_LYSR"/>
    <property type="match status" value="1"/>
</dbReference>
<dbReference type="InterPro" id="IPR005119">
    <property type="entry name" value="LysR_subst-bd"/>
</dbReference>
<name>A0A1H5GP95_9BRAD</name>
<dbReference type="SUPFAM" id="SSF53850">
    <property type="entry name" value="Periplasmic binding protein-like II"/>
    <property type="match status" value="1"/>
</dbReference>
<dbReference type="Gene3D" id="1.10.10.10">
    <property type="entry name" value="Winged helix-like DNA-binding domain superfamily/Winged helix DNA-binding domain"/>
    <property type="match status" value="1"/>
</dbReference>
<proteinExistence type="inferred from homology"/>
<sequence length="301" mass="33075">MSRGRLIELEAAVAVARRRSFRAAAAELGLSTTALSQAIAELEARLGVRLFNRTTRSVSPTPAGEQFVAEVASALTAIRAAADAVNQHRATPTGVLRLNTSAGAAQRILRPIVFEYLNRYPEMSIDIVTEGRLIDIVREGFDAGFRLAEQVPADMISVPLGRDERLVIVGAPAYLAGRKLPRIPTDLTAHDGIRMRLPAGAVYRWEFEKDGEQVLVDVSGRLTLDDSGLIREAALAGYGLAYMSEWDVVDDLREGRLVQLLAAWTPSFPGLCLYYPGRRHVPAGFRALIDLIQERRRQTED</sequence>
<evidence type="ECO:0000313" key="7">
    <source>
        <dbReference type="EMBL" id="SEE17602.1"/>
    </source>
</evidence>
<dbReference type="Pfam" id="PF03466">
    <property type="entry name" value="LysR_substrate"/>
    <property type="match status" value="1"/>
</dbReference>
<dbReference type="PANTHER" id="PTHR30537:SF1">
    <property type="entry name" value="HTH-TYPE TRANSCRIPTIONAL REGULATOR PGRR"/>
    <property type="match status" value="1"/>
</dbReference>
<evidence type="ECO:0000313" key="8">
    <source>
        <dbReference type="Proteomes" id="UP000198992"/>
    </source>
</evidence>
<feature type="domain" description="HTH lysR-type" evidence="6">
    <location>
        <begin position="9"/>
        <end position="61"/>
    </location>
</feature>